<dbReference type="PROSITE" id="PS00194">
    <property type="entry name" value="THIOREDOXIN_1"/>
    <property type="match status" value="1"/>
</dbReference>
<accession>A0A183IES7</accession>
<gene>
    <name evidence="4" type="ORF">SBAD_LOCUS2121</name>
</gene>
<keyword evidence="2" id="KW-0732">Signal</keyword>
<protein>
    <submittedName>
        <fullName evidence="6">Thioredoxin domain-containing protein</fullName>
    </submittedName>
</protein>
<dbReference type="SUPFAM" id="SSF52833">
    <property type="entry name" value="Thioredoxin-like"/>
    <property type="match status" value="1"/>
</dbReference>
<comment type="similarity">
    <text evidence="1">Belongs to the protein disulfide isomerase family.</text>
</comment>
<dbReference type="OrthoDB" id="59470at2759"/>
<feature type="domain" description="Thioredoxin" evidence="3">
    <location>
        <begin position="4"/>
        <end position="131"/>
    </location>
</feature>
<evidence type="ECO:0000313" key="6">
    <source>
        <dbReference type="WBParaSite" id="SBAD_0000222401-mRNA-1"/>
    </source>
</evidence>
<evidence type="ECO:0000256" key="1">
    <source>
        <dbReference type="ARBA" id="ARBA00006347"/>
    </source>
</evidence>
<feature type="signal peptide" evidence="2">
    <location>
        <begin position="1"/>
        <end position="21"/>
    </location>
</feature>
<dbReference type="InterPro" id="IPR017937">
    <property type="entry name" value="Thioredoxin_CS"/>
</dbReference>
<feature type="chain" id="PRO_5043139960" evidence="2">
    <location>
        <begin position="22"/>
        <end position="133"/>
    </location>
</feature>
<dbReference type="InterPro" id="IPR051063">
    <property type="entry name" value="PDI"/>
</dbReference>
<evidence type="ECO:0000313" key="5">
    <source>
        <dbReference type="Proteomes" id="UP000270296"/>
    </source>
</evidence>
<dbReference type="PROSITE" id="PS51352">
    <property type="entry name" value="THIOREDOXIN_2"/>
    <property type="match status" value="1"/>
</dbReference>
<dbReference type="GO" id="GO:0006457">
    <property type="term" value="P:protein folding"/>
    <property type="evidence" value="ECO:0007669"/>
    <property type="project" value="TreeGrafter"/>
</dbReference>
<dbReference type="Pfam" id="PF00085">
    <property type="entry name" value="Thioredoxin"/>
    <property type="match status" value="1"/>
</dbReference>
<reference evidence="4 5" key="2">
    <citation type="submission" date="2018-11" db="EMBL/GenBank/DDBJ databases">
        <authorList>
            <consortium name="Pathogen Informatics"/>
        </authorList>
    </citation>
    <scope>NUCLEOTIDE SEQUENCE [LARGE SCALE GENOMIC DNA]</scope>
</reference>
<dbReference type="CDD" id="cd02961">
    <property type="entry name" value="PDI_a_family"/>
    <property type="match status" value="1"/>
</dbReference>
<evidence type="ECO:0000259" key="3">
    <source>
        <dbReference type="PROSITE" id="PS51352"/>
    </source>
</evidence>
<dbReference type="Gene3D" id="3.40.30.10">
    <property type="entry name" value="Glutaredoxin"/>
    <property type="match status" value="1"/>
</dbReference>
<keyword evidence="5" id="KW-1185">Reference proteome</keyword>
<name>A0A183IES7_9BILA</name>
<dbReference type="WBParaSite" id="SBAD_0000222401-mRNA-1">
    <property type="protein sequence ID" value="SBAD_0000222401-mRNA-1"/>
    <property type="gene ID" value="SBAD_0000222401"/>
</dbReference>
<dbReference type="InterPro" id="IPR013766">
    <property type="entry name" value="Thioredoxin_domain"/>
</dbReference>
<sequence length="133" mass="15085">MTCVRVLSLWVALWFVVCVMGEQDVILLTKENFNSTVKDHKLMMVKFYSNWCESCAEFAQAYEEAAKRLKENRPPIYLAEVNCGKDSSLCQRIGIPGYPYYAIYRDGKFSTGYGGARDADSIVALMQRQANTS</sequence>
<dbReference type="AlphaFoldDB" id="A0A183IES7"/>
<dbReference type="EMBL" id="UZAM01007094">
    <property type="protein sequence ID" value="VDO96614.1"/>
    <property type="molecule type" value="Genomic_DNA"/>
</dbReference>
<proteinExistence type="inferred from homology"/>
<evidence type="ECO:0000256" key="2">
    <source>
        <dbReference type="SAM" id="SignalP"/>
    </source>
</evidence>
<dbReference type="Proteomes" id="UP000270296">
    <property type="component" value="Unassembled WGS sequence"/>
</dbReference>
<dbReference type="InterPro" id="IPR036249">
    <property type="entry name" value="Thioredoxin-like_sf"/>
</dbReference>
<dbReference type="PANTHER" id="PTHR45672">
    <property type="entry name" value="PROTEIN DISULFIDE-ISOMERASE C17H9.14C-RELATED"/>
    <property type="match status" value="1"/>
</dbReference>
<dbReference type="GO" id="GO:0003756">
    <property type="term" value="F:protein disulfide isomerase activity"/>
    <property type="evidence" value="ECO:0007669"/>
    <property type="project" value="TreeGrafter"/>
</dbReference>
<dbReference type="GO" id="GO:0005783">
    <property type="term" value="C:endoplasmic reticulum"/>
    <property type="evidence" value="ECO:0007669"/>
    <property type="project" value="TreeGrafter"/>
</dbReference>
<reference evidence="6" key="1">
    <citation type="submission" date="2016-06" db="UniProtKB">
        <authorList>
            <consortium name="WormBaseParasite"/>
        </authorList>
    </citation>
    <scope>IDENTIFICATION</scope>
</reference>
<evidence type="ECO:0000313" key="4">
    <source>
        <dbReference type="EMBL" id="VDO96614.1"/>
    </source>
</evidence>
<organism evidence="6">
    <name type="scientific">Soboliphyme baturini</name>
    <dbReference type="NCBI Taxonomy" id="241478"/>
    <lineage>
        <taxon>Eukaryota</taxon>
        <taxon>Metazoa</taxon>
        <taxon>Ecdysozoa</taxon>
        <taxon>Nematoda</taxon>
        <taxon>Enoplea</taxon>
        <taxon>Dorylaimia</taxon>
        <taxon>Dioctophymatida</taxon>
        <taxon>Dioctophymatoidea</taxon>
        <taxon>Soboliphymatidae</taxon>
        <taxon>Soboliphyme</taxon>
    </lineage>
</organism>
<dbReference type="PANTHER" id="PTHR45672:SF11">
    <property type="entry name" value="PROTEIN DISULFIDE-ISOMERASE C17H9.14C"/>
    <property type="match status" value="1"/>
</dbReference>